<dbReference type="AlphaFoldDB" id="A0ABD1L4D5"/>
<name>A0ABD1L4D5_9FABA</name>
<organism evidence="8 9">
    <name type="scientific">Flemingia macrophylla</name>
    <dbReference type="NCBI Taxonomy" id="520843"/>
    <lineage>
        <taxon>Eukaryota</taxon>
        <taxon>Viridiplantae</taxon>
        <taxon>Streptophyta</taxon>
        <taxon>Embryophyta</taxon>
        <taxon>Tracheophyta</taxon>
        <taxon>Spermatophyta</taxon>
        <taxon>Magnoliopsida</taxon>
        <taxon>eudicotyledons</taxon>
        <taxon>Gunneridae</taxon>
        <taxon>Pentapetalae</taxon>
        <taxon>rosids</taxon>
        <taxon>fabids</taxon>
        <taxon>Fabales</taxon>
        <taxon>Fabaceae</taxon>
        <taxon>Papilionoideae</taxon>
        <taxon>50 kb inversion clade</taxon>
        <taxon>NPAAA clade</taxon>
        <taxon>indigoferoid/millettioid clade</taxon>
        <taxon>Phaseoleae</taxon>
        <taxon>Flemingia</taxon>
    </lineage>
</organism>
<dbReference type="InterPro" id="IPR047021">
    <property type="entry name" value="REXO1/3/4-like"/>
</dbReference>
<dbReference type="GO" id="GO:0004527">
    <property type="term" value="F:exonuclease activity"/>
    <property type="evidence" value="ECO:0007669"/>
    <property type="project" value="UniProtKB-KW"/>
</dbReference>
<protein>
    <recommendedName>
        <fullName evidence="7">Exonuclease domain-containing protein</fullName>
    </recommendedName>
</protein>
<accession>A0ABD1L4D5</accession>
<dbReference type="Proteomes" id="UP001603857">
    <property type="component" value="Unassembled WGS sequence"/>
</dbReference>
<dbReference type="InterPro" id="IPR013520">
    <property type="entry name" value="Ribonucl_H"/>
</dbReference>
<dbReference type="SMART" id="SM00479">
    <property type="entry name" value="EXOIII"/>
    <property type="match status" value="1"/>
</dbReference>
<proteinExistence type="inferred from homology"/>
<evidence type="ECO:0000313" key="9">
    <source>
        <dbReference type="Proteomes" id="UP001603857"/>
    </source>
</evidence>
<keyword evidence="3" id="KW-0540">Nuclease</keyword>
<gene>
    <name evidence="8" type="ORF">Fmac_032247</name>
</gene>
<dbReference type="EMBL" id="JBGMDY010000011">
    <property type="protein sequence ID" value="KAL2318371.1"/>
    <property type="molecule type" value="Genomic_DNA"/>
</dbReference>
<sequence>MASSEAKTESLCGVEEEDSISDTKKDKFYDVYGPQAKADVVFKEDNSTLNLNDVQGLITWVLGEGFMPSWIFIKNKPLIPKVVMLYMPGLDAALFLSQSKLLPNLKKICGKPRPLLALSCVSDGMQTIDALLTCKVKRKRDQNNSIMKKSSVTSQQEEGCCDTNKLSFTELTKDIPFPVTYYTLTEKELEENGYSVNKPGFLSTLPAPLGSPFNEMLAVDCEMCISSEGFELTRITLVDVKGQVLIDKLVKPSNAIVDYNTRFSGITPEMLDGVTTSLRDIQEEFIKLVYKETILVGHSLENDLLALKISHDLVIDTAVLYKHPRGSSHKTALRFLVKRFLSREIQQSENGHDSIEDARATMELALLKIRNVKTVIEYFIVEDCVQEFLRLLEQAMGIFEVLLFGFEGRDIYQYCSSNKGAGTEPLNGACKEALVQEFLLQDRRWGMCCVWLKECDFTLLDPFVSKEMSLGSNSDNANIAAVSLLIFNVMVKLDLPMVVNVSDGQQERVDTLETGPDFGSPPSFTRKKFLSILSESGRTSSLIDDVSIVKRYASESSNAIPVTSDDEALAKTNKEVKNEKVHFIWTHFSELHSYLKKQAEDSESLNKRLAEMMALLTCAKGKGFKLKATAELKEILAHMDARIYKLYLSLPTNAMIIICTGHGDTAVVRRLRRMLAQENESNLCREKIVEILEEVQARAEVALCFVGVKH</sequence>
<feature type="domain" description="Exonuclease" evidence="7">
    <location>
        <begin position="215"/>
        <end position="374"/>
    </location>
</feature>
<keyword evidence="6" id="KW-0539">Nucleus</keyword>
<dbReference type="CDD" id="cd06145">
    <property type="entry name" value="REX1_like"/>
    <property type="match status" value="1"/>
</dbReference>
<dbReference type="InterPro" id="IPR034922">
    <property type="entry name" value="REX1-like_exo"/>
</dbReference>
<evidence type="ECO:0000256" key="6">
    <source>
        <dbReference type="ARBA" id="ARBA00023242"/>
    </source>
</evidence>
<dbReference type="GO" id="GO:0005634">
    <property type="term" value="C:nucleus"/>
    <property type="evidence" value="ECO:0007669"/>
    <property type="project" value="UniProtKB-SubCell"/>
</dbReference>
<dbReference type="PANTHER" id="PTHR12801">
    <property type="entry name" value="RNA EXONUCLEASE REXO1 / RECO3 FAMILY MEMBER-RELATED"/>
    <property type="match status" value="1"/>
</dbReference>
<dbReference type="PANTHER" id="PTHR12801:SF157">
    <property type="entry name" value="SMALL RNA DEGRADING NUCLEASE 5"/>
    <property type="match status" value="1"/>
</dbReference>
<comment type="caution">
    <text evidence="8">The sequence shown here is derived from an EMBL/GenBank/DDBJ whole genome shotgun (WGS) entry which is preliminary data.</text>
</comment>
<dbReference type="SUPFAM" id="SSF53098">
    <property type="entry name" value="Ribonuclease H-like"/>
    <property type="match status" value="1"/>
</dbReference>
<keyword evidence="4" id="KW-0378">Hydrolase</keyword>
<dbReference type="Pfam" id="PF00929">
    <property type="entry name" value="RNase_T"/>
    <property type="match status" value="1"/>
</dbReference>
<comment type="subcellular location">
    <subcellularLocation>
        <location evidence="1">Nucleus</location>
    </subcellularLocation>
</comment>
<comment type="similarity">
    <text evidence="2">Belongs to the REXO1/REXO3 family.</text>
</comment>
<evidence type="ECO:0000256" key="3">
    <source>
        <dbReference type="ARBA" id="ARBA00022722"/>
    </source>
</evidence>
<evidence type="ECO:0000256" key="2">
    <source>
        <dbReference type="ARBA" id="ARBA00006357"/>
    </source>
</evidence>
<dbReference type="InterPro" id="IPR012337">
    <property type="entry name" value="RNaseH-like_sf"/>
</dbReference>
<evidence type="ECO:0000259" key="7">
    <source>
        <dbReference type="SMART" id="SM00479"/>
    </source>
</evidence>
<keyword evidence="9" id="KW-1185">Reference proteome</keyword>
<evidence type="ECO:0000256" key="1">
    <source>
        <dbReference type="ARBA" id="ARBA00004123"/>
    </source>
</evidence>
<dbReference type="FunFam" id="3.30.420.10:FF:000019">
    <property type="entry name" value="RNA exonuclease NEF-sp"/>
    <property type="match status" value="1"/>
</dbReference>
<evidence type="ECO:0000256" key="4">
    <source>
        <dbReference type="ARBA" id="ARBA00022801"/>
    </source>
</evidence>
<evidence type="ECO:0000313" key="8">
    <source>
        <dbReference type="EMBL" id="KAL2318371.1"/>
    </source>
</evidence>
<keyword evidence="5" id="KW-0269">Exonuclease</keyword>
<dbReference type="Gene3D" id="3.30.420.10">
    <property type="entry name" value="Ribonuclease H-like superfamily/Ribonuclease H"/>
    <property type="match status" value="1"/>
</dbReference>
<reference evidence="8 9" key="1">
    <citation type="submission" date="2024-08" db="EMBL/GenBank/DDBJ databases">
        <title>Insights into the chromosomal genome structure of Flemingia macrophylla.</title>
        <authorList>
            <person name="Ding Y."/>
            <person name="Zhao Y."/>
            <person name="Bi W."/>
            <person name="Wu M."/>
            <person name="Zhao G."/>
            <person name="Gong Y."/>
            <person name="Li W."/>
            <person name="Zhang P."/>
        </authorList>
    </citation>
    <scope>NUCLEOTIDE SEQUENCE [LARGE SCALE GENOMIC DNA]</scope>
    <source>
        <strain evidence="8">DYQJB</strain>
        <tissue evidence="8">Leaf</tissue>
    </source>
</reference>
<evidence type="ECO:0000256" key="5">
    <source>
        <dbReference type="ARBA" id="ARBA00022839"/>
    </source>
</evidence>
<dbReference type="InterPro" id="IPR036397">
    <property type="entry name" value="RNaseH_sf"/>
</dbReference>